<keyword evidence="13" id="KW-0411">Iron-sulfur</keyword>
<comment type="catalytic activity">
    <reaction evidence="1">
        <text>ATP + protein L-histidine = ADP + protein N-phospho-L-histidine.</text>
        <dbReference type="EC" id="2.7.13.3"/>
    </reaction>
</comment>
<feature type="domain" description="PAS" evidence="17">
    <location>
        <begin position="262"/>
        <end position="332"/>
    </location>
</feature>
<keyword evidence="7" id="KW-0963">Cytoplasm</keyword>
<comment type="function">
    <text evidence="14">Member of the two-component regulatory system NreB/NreC involved in the control of dissimilatory nitrate/nitrite reduction in response to oxygen. NreB functions as a direct oxygen sensor histidine kinase which is autophosphorylated, in the absence of oxygen, probably at the conserved histidine residue, and transfers its phosphate group probably to a conserved aspartate residue of NreC. NreB/NreC activates the expression of the nitrate (narGHJI) and nitrite (nir) reductase operons, as well as the putative nitrate transporter gene narT.</text>
</comment>
<dbReference type="GO" id="GO:0016020">
    <property type="term" value="C:membrane"/>
    <property type="evidence" value="ECO:0007669"/>
    <property type="project" value="InterPro"/>
</dbReference>
<comment type="cofactor">
    <cofactor evidence="2">
        <name>[4Fe-4S] cluster</name>
        <dbReference type="ChEBI" id="CHEBI:49883"/>
    </cofactor>
</comment>
<evidence type="ECO:0000256" key="14">
    <source>
        <dbReference type="ARBA" id="ARBA00024827"/>
    </source>
</evidence>
<dbReference type="GO" id="GO:0005737">
    <property type="term" value="C:cytoplasm"/>
    <property type="evidence" value="ECO:0007669"/>
    <property type="project" value="UniProtKB-SubCell"/>
</dbReference>
<dbReference type="AlphaFoldDB" id="A0A1I2XVT8"/>
<dbReference type="Proteomes" id="UP000198724">
    <property type="component" value="Unassembled WGS sequence"/>
</dbReference>
<evidence type="ECO:0000256" key="2">
    <source>
        <dbReference type="ARBA" id="ARBA00001966"/>
    </source>
</evidence>
<evidence type="ECO:0000256" key="12">
    <source>
        <dbReference type="ARBA" id="ARBA00023012"/>
    </source>
</evidence>
<evidence type="ECO:0000256" key="8">
    <source>
        <dbReference type="ARBA" id="ARBA00022679"/>
    </source>
</evidence>
<dbReference type="PROSITE" id="PS50109">
    <property type="entry name" value="HIS_KIN"/>
    <property type="match status" value="1"/>
</dbReference>
<dbReference type="EC" id="2.7.13.3" evidence="4"/>
<dbReference type="RefSeq" id="WP_092104241.1">
    <property type="nucleotide sequence ID" value="NZ_FOOT01000006.1"/>
</dbReference>
<dbReference type="Gene3D" id="1.20.5.1930">
    <property type="match status" value="1"/>
</dbReference>
<evidence type="ECO:0000256" key="4">
    <source>
        <dbReference type="ARBA" id="ARBA00012438"/>
    </source>
</evidence>
<evidence type="ECO:0000256" key="13">
    <source>
        <dbReference type="ARBA" id="ARBA00023014"/>
    </source>
</evidence>
<proteinExistence type="predicted"/>
<dbReference type="Pfam" id="PF08447">
    <property type="entry name" value="PAS_3"/>
    <property type="match status" value="2"/>
</dbReference>
<dbReference type="InterPro" id="IPR035965">
    <property type="entry name" value="PAS-like_dom_sf"/>
</dbReference>
<dbReference type="SMART" id="SM00091">
    <property type="entry name" value="PAS"/>
    <property type="match status" value="3"/>
</dbReference>
<keyword evidence="6" id="KW-0004">4Fe-4S</keyword>
<dbReference type="CDD" id="cd00130">
    <property type="entry name" value="PAS"/>
    <property type="match status" value="1"/>
</dbReference>
<dbReference type="InterPro" id="IPR005467">
    <property type="entry name" value="His_kinase_dom"/>
</dbReference>
<dbReference type="Pfam" id="PF07730">
    <property type="entry name" value="HisKA_3"/>
    <property type="match status" value="1"/>
</dbReference>
<dbReference type="InterPro" id="IPR036890">
    <property type="entry name" value="HATPase_C_sf"/>
</dbReference>
<evidence type="ECO:0000256" key="7">
    <source>
        <dbReference type="ARBA" id="ARBA00022490"/>
    </source>
</evidence>
<dbReference type="GO" id="GO:0000155">
    <property type="term" value="F:phosphorelay sensor kinase activity"/>
    <property type="evidence" value="ECO:0007669"/>
    <property type="project" value="InterPro"/>
</dbReference>
<keyword evidence="8" id="KW-0808">Transferase</keyword>
<evidence type="ECO:0000256" key="6">
    <source>
        <dbReference type="ARBA" id="ARBA00022485"/>
    </source>
</evidence>
<dbReference type="NCBIfam" id="TIGR00229">
    <property type="entry name" value="sensory_box"/>
    <property type="match status" value="1"/>
</dbReference>
<dbReference type="InterPro" id="IPR004358">
    <property type="entry name" value="Sig_transdc_His_kin-like_C"/>
</dbReference>
<gene>
    <name evidence="19" type="ORF">SAMN05421739_106208</name>
</gene>
<reference evidence="20" key="1">
    <citation type="submission" date="2016-10" db="EMBL/GenBank/DDBJ databases">
        <authorList>
            <person name="Varghese N."/>
            <person name="Submissions S."/>
        </authorList>
    </citation>
    <scope>NUCLEOTIDE SEQUENCE [LARGE SCALE GENOMIC DNA]</scope>
    <source>
        <strain evidence="20">LP51</strain>
    </source>
</reference>
<keyword evidence="9" id="KW-0479">Metal-binding</keyword>
<evidence type="ECO:0000256" key="11">
    <source>
        <dbReference type="ARBA" id="ARBA00023004"/>
    </source>
</evidence>
<comment type="subcellular location">
    <subcellularLocation>
        <location evidence="3">Cytoplasm</location>
    </subcellularLocation>
</comment>
<dbReference type="GO" id="GO:0046983">
    <property type="term" value="F:protein dimerization activity"/>
    <property type="evidence" value="ECO:0007669"/>
    <property type="project" value="InterPro"/>
</dbReference>
<dbReference type="SUPFAM" id="SSF55874">
    <property type="entry name" value="ATPase domain of HSP90 chaperone/DNA topoisomerase II/histidine kinase"/>
    <property type="match status" value="1"/>
</dbReference>
<keyword evidence="11" id="KW-0408">Iron</keyword>
<sequence length="886" mass="99759">MNITAKIPVAILRALEKVPDLYLVLSPDLEVLTASDALLNAMSASRKSMVGKSVVDIFTSTDATAPDDVEALVHDAVQKALSQEESQHISLLQSRTAQPWQVQSSPVTDEAGAILYIILKLTPSGRQEHETLPNTADKYHTLFNSINQGFCILELYFDEHQRPVDYRYLEVNPAFKQQTSIKNAQGKTVRELLPGIEPFWIEQYGQVALTGKPIRLVEEVHSLGIWFDVYAFRIGNPDDRLVAVLFSNITEQREAEKALRESEDRFRTVVNLVPDLLWINGAAGAISWYSQRWFEYTGLTEQDLAGFGWLKVLHPDDQKHVWHNFEKAAEEAGPLRQEYRLRNAAGAYRWFLIQALPIKDTQGKALQWFGAATDIHEHKLAEEVIANHNALLEQEVSERTEAMQESRELLASVLENTSSNIMVLKAIRDSSGEISDFEYVLTNSNLLRGATRDSLVGRKFGEEALGVLPAALLANFKEVVELGQDWTGEAQVRFEHREVWSQVYARKFDDGVLVTYFDITQLKEAEQELRENTIFIEQIMDATPDFIMLFNLQTNKVDFVNRSAYLGNEPCFHETLTLDYAKILERAHPQDRTLLNRYIDRFRTAADGEIYSLEYRVLQEDKTTWYRTRGKVFKRDAAGKPTHYISVVQDISALKQLEAENNRMRLDQQKALLLAILQAQEEERRRISEALHNGVGQQLYAAKIHLDLLHGQRMAPDPKAAAALAQVDHILEQAINQTRSLSHELTPAVLGQFGLEAAFLDIGNSLSSKSLKLQCMVVNLPKELDKNLQIVLYRIAQELANNILKHAKATAASLLLRNEDDTLILTAEDNGVGFNPDKLPAKGIGLSSIQDRVKLLNGSCSLSSSPGQGTSVEVRLPLHPLSLQKV</sequence>
<evidence type="ECO:0000256" key="3">
    <source>
        <dbReference type="ARBA" id="ARBA00004496"/>
    </source>
</evidence>
<evidence type="ECO:0000313" key="19">
    <source>
        <dbReference type="EMBL" id="SFH16231.1"/>
    </source>
</evidence>
<organism evidence="19 20">
    <name type="scientific">Pontibacter chinhatensis</name>
    <dbReference type="NCBI Taxonomy" id="1436961"/>
    <lineage>
        <taxon>Bacteria</taxon>
        <taxon>Pseudomonadati</taxon>
        <taxon>Bacteroidota</taxon>
        <taxon>Cytophagia</taxon>
        <taxon>Cytophagales</taxon>
        <taxon>Hymenobacteraceae</taxon>
        <taxon>Pontibacter</taxon>
    </lineage>
</organism>
<dbReference type="InterPro" id="IPR050482">
    <property type="entry name" value="Sensor_HK_TwoCompSys"/>
</dbReference>
<protein>
    <recommendedName>
        <fullName evidence="5">Oxygen sensor histidine kinase NreB</fullName>
        <ecNumber evidence="4">2.7.13.3</ecNumber>
    </recommendedName>
    <alternativeName>
        <fullName evidence="15">Nitrogen regulation protein B</fullName>
    </alternativeName>
</protein>
<dbReference type="InterPro" id="IPR000014">
    <property type="entry name" value="PAS"/>
</dbReference>
<dbReference type="PROSITE" id="PS50112">
    <property type="entry name" value="PAS"/>
    <property type="match status" value="1"/>
</dbReference>
<dbReference type="PRINTS" id="PR00344">
    <property type="entry name" value="BCTRLSENSOR"/>
</dbReference>
<dbReference type="InterPro" id="IPR003594">
    <property type="entry name" value="HATPase_dom"/>
</dbReference>
<dbReference type="InterPro" id="IPR000700">
    <property type="entry name" value="PAS-assoc_C"/>
</dbReference>
<dbReference type="InterPro" id="IPR013655">
    <property type="entry name" value="PAS_fold_3"/>
</dbReference>
<dbReference type="PROSITE" id="PS50113">
    <property type="entry name" value="PAC"/>
    <property type="match status" value="2"/>
</dbReference>
<feature type="domain" description="PAC" evidence="18">
    <location>
        <begin position="611"/>
        <end position="663"/>
    </location>
</feature>
<dbReference type="Gene3D" id="3.30.565.10">
    <property type="entry name" value="Histidine kinase-like ATPase, C-terminal domain"/>
    <property type="match status" value="1"/>
</dbReference>
<evidence type="ECO:0000256" key="5">
    <source>
        <dbReference type="ARBA" id="ARBA00017322"/>
    </source>
</evidence>
<evidence type="ECO:0000259" key="16">
    <source>
        <dbReference type="PROSITE" id="PS50109"/>
    </source>
</evidence>
<accession>A0A1I2XVT8</accession>
<dbReference type="GO" id="GO:0046872">
    <property type="term" value="F:metal ion binding"/>
    <property type="evidence" value="ECO:0007669"/>
    <property type="project" value="UniProtKB-KW"/>
</dbReference>
<feature type="domain" description="PAC" evidence="18">
    <location>
        <begin position="335"/>
        <end position="387"/>
    </location>
</feature>
<evidence type="ECO:0000256" key="15">
    <source>
        <dbReference type="ARBA" id="ARBA00030800"/>
    </source>
</evidence>
<evidence type="ECO:0000259" key="17">
    <source>
        <dbReference type="PROSITE" id="PS50112"/>
    </source>
</evidence>
<evidence type="ECO:0000256" key="10">
    <source>
        <dbReference type="ARBA" id="ARBA00022777"/>
    </source>
</evidence>
<name>A0A1I2XVT8_9BACT</name>
<dbReference type="SMART" id="SM00086">
    <property type="entry name" value="PAC"/>
    <property type="match status" value="2"/>
</dbReference>
<dbReference type="InterPro" id="IPR001610">
    <property type="entry name" value="PAC"/>
</dbReference>
<dbReference type="Pfam" id="PF13188">
    <property type="entry name" value="PAS_8"/>
    <property type="match status" value="1"/>
</dbReference>
<evidence type="ECO:0000256" key="9">
    <source>
        <dbReference type="ARBA" id="ARBA00022723"/>
    </source>
</evidence>
<dbReference type="STRING" id="1436961.SAMN05421739_106208"/>
<dbReference type="FunFam" id="3.30.450.20:FF:000099">
    <property type="entry name" value="Sensory box sensor histidine kinase"/>
    <property type="match status" value="1"/>
</dbReference>
<dbReference type="InterPro" id="IPR013656">
    <property type="entry name" value="PAS_4"/>
</dbReference>
<dbReference type="GO" id="GO:0051539">
    <property type="term" value="F:4 iron, 4 sulfur cluster binding"/>
    <property type="evidence" value="ECO:0007669"/>
    <property type="project" value="UniProtKB-KW"/>
</dbReference>
<dbReference type="SUPFAM" id="SSF55785">
    <property type="entry name" value="PYP-like sensor domain (PAS domain)"/>
    <property type="match status" value="5"/>
</dbReference>
<dbReference type="PANTHER" id="PTHR24421">
    <property type="entry name" value="NITRATE/NITRITE SENSOR PROTEIN NARX-RELATED"/>
    <property type="match status" value="1"/>
</dbReference>
<feature type="domain" description="Histidine kinase" evidence="16">
    <location>
        <begin position="792"/>
        <end position="880"/>
    </location>
</feature>
<keyword evidence="20" id="KW-1185">Reference proteome</keyword>
<dbReference type="Gene3D" id="3.30.450.20">
    <property type="entry name" value="PAS domain"/>
    <property type="match status" value="5"/>
</dbReference>
<evidence type="ECO:0000259" key="18">
    <source>
        <dbReference type="PROSITE" id="PS50113"/>
    </source>
</evidence>
<dbReference type="OrthoDB" id="5401121at2"/>
<dbReference type="PANTHER" id="PTHR24421:SF59">
    <property type="entry name" value="OXYGEN SENSOR HISTIDINE KINASE NREB"/>
    <property type="match status" value="1"/>
</dbReference>
<dbReference type="EMBL" id="FOOT01000006">
    <property type="protein sequence ID" value="SFH16231.1"/>
    <property type="molecule type" value="Genomic_DNA"/>
</dbReference>
<dbReference type="SMART" id="SM00387">
    <property type="entry name" value="HATPase_c"/>
    <property type="match status" value="1"/>
</dbReference>
<dbReference type="InterPro" id="IPR011712">
    <property type="entry name" value="Sig_transdc_His_kin_sub3_dim/P"/>
</dbReference>
<keyword evidence="12" id="KW-0902">Two-component regulatory system</keyword>
<dbReference type="Pfam" id="PF08448">
    <property type="entry name" value="PAS_4"/>
    <property type="match status" value="1"/>
</dbReference>
<dbReference type="CDD" id="cd16917">
    <property type="entry name" value="HATPase_UhpB-NarQ-NarX-like"/>
    <property type="match status" value="1"/>
</dbReference>
<evidence type="ECO:0000313" key="20">
    <source>
        <dbReference type="Proteomes" id="UP000198724"/>
    </source>
</evidence>
<keyword evidence="10" id="KW-0418">Kinase</keyword>
<dbReference type="Pfam" id="PF02518">
    <property type="entry name" value="HATPase_c"/>
    <property type="match status" value="1"/>
</dbReference>
<evidence type="ECO:0000256" key="1">
    <source>
        <dbReference type="ARBA" id="ARBA00000085"/>
    </source>
</evidence>